<reference evidence="2" key="1">
    <citation type="journal article" date="2023" name="G3 (Bethesda)">
        <title>Genome assembly and association tests identify interacting loci associated with vigor, precocity, and sex in interspecific pistachio rootstocks.</title>
        <authorList>
            <person name="Palmer W."/>
            <person name="Jacygrad E."/>
            <person name="Sagayaradj S."/>
            <person name="Cavanaugh K."/>
            <person name="Han R."/>
            <person name="Bertier L."/>
            <person name="Beede B."/>
            <person name="Kafkas S."/>
            <person name="Golino D."/>
            <person name="Preece J."/>
            <person name="Michelmore R."/>
        </authorList>
    </citation>
    <scope>NUCLEOTIDE SEQUENCE [LARGE SCALE GENOMIC DNA]</scope>
</reference>
<comment type="caution">
    <text evidence="1">The sequence shown here is derived from an EMBL/GenBank/DDBJ whole genome shotgun (WGS) entry which is preliminary data.</text>
</comment>
<proteinExistence type="predicted"/>
<evidence type="ECO:0000313" key="1">
    <source>
        <dbReference type="EMBL" id="KAJ0086040.1"/>
    </source>
</evidence>
<keyword evidence="2" id="KW-1185">Reference proteome</keyword>
<dbReference type="Proteomes" id="UP001164250">
    <property type="component" value="Chromosome 10"/>
</dbReference>
<gene>
    <name evidence="1" type="ORF">Patl1_08300</name>
</gene>
<protein>
    <submittedName>
        <fullName evidence="1">Uncharacterized protein</fullName>
    </submittedName>
</protein>
<evidence type="ECO:0000313" key="2">
    <source>
        <dbReference type="Proteomes" id="UP001164250"/>
    </source>
</evidence>
<organism evidence="1 2">
    <name type="scientific">Pistacia atlantica</name>
    <dbReference type="NCBI Taxonomy" id="434234"/>
    <lineage>
        <taxon>Eukaryota</taxon>
        <taxon>Viridiplantae</taxon>
        <taxon>Streptophyta</taxon>
        <taxon>Embryophyta</taxon>
        <taxon>Tracheophyta</taxon>
        <taxon>Spermatophyta</taxon>
        <taxon>Magnoliopsida</taxon>
        <taxon>eudicotyledons</taxon>
        <taxon>Gunneridae</taxon>
        <taxon>Pentapetalae</taxon>
        <taxon>rosids</taxon>
        <taxon>malvids</taxon>
        <taxon>Sapindales</taxon>
        <taxon>Anacardiaceae</taxon>
        <taxon>Pistacia</taxon>
    </lineage>
</organism>
<dbReference type="EMBL" id="CM047906">
    <property type="protein sequence ID" value="KAJ0086040.1"/>
    <property type="molecule type" value="Genomic_DNA"/>
</dbReference>
<name>A0ACC1AHP2_9ROSI</name>
<accession>A0ACC1AHP2</accession>
<sequence length="197" mass="23181">MASNFSITYSYEIHKVNNEILLGDGDYFTSPDALNKFRQAMPDVDNYFDSSFVQLVDSFIQNIFYKNIEPPVVLCRKREFESDNSFSLSKIEALENQKSRLQHDITNSVKAALMDAKGMNRENIQMRVILKVRKVEKMHRERENEESDCAICIEPLKEEDGSVKLLPCLHLFHQNCYRKWWWKSRFCPFCRSPLPVN</sequence>